<sequence length="250" mass="26181">MTARRPGETTFASGGGEPWGFALQGEGGGRLHLRRVAGDTIEEVWWVDALCGPADAADLSILGTAEGPLLDVGCGPGRMVRAAAQTASAALGIDVSADAVWRARAAGTPALVRSIFERLPLEGRWRTVLLLDGNVGIGGDPDALLRRCGELLAPDGMVVVETAAPADLDDRAVFTVHDDHGHVSAPFAWARVGWRTAERCLAAAGFDHCEHTVVADRHIVRACRARIAPAITAPTAIPIATTQQAESTTT</sequence>
<accession>A0A7X0FQT6</accession>
<reference evidence="1 2" key="1">
    <citation type="submission" date="2020-08" db="EMBL/GenBank/DDBJ databases">
        <title>Sequencing the genomes of 1000 actinobacteria strains.</title>
        <authorList>
            <person name="Klenk H.-P."/>
        </authorList>
    </citation>
    <scope>NUCLEOTIDE SEQUENCE [LARGE SCALE GENOMIC DNA]</scope>
    <source>
        <strain evidence="1 2">DSM 12511</strain>
    </source>
</reference>
<dbReference type="Gene3D" id="3.40.50.150">
    <property type="entry name" value="Vaccinia Virus protein VP39"/>
    <property type="match status" value="1"/>
</dbReference>
<dbReference type="InterPro" id="IPR029063">
    <property type="entry name" value="SAM-dependent_MTases_sf"/>
</dbReference>
<keyword evidence="2" id="KW-1185">Reference proteome</keyword>
<organism evidence="1 2">
    <name type="scientific">Microbacterium thalassium</name>
    <dbReference type="NCBI Taxonomy" id="362649"/>
    <lineage>
        <taxon>Bacteria</taxon>
        <taxon>Bacillati</taxon>
        <taxon>Actinomycetota</taxon>
        <taxon>Actinomycetes</taxon>
        <taxon>Micrococcales</taxon>
        <taxon>Microbacteriaceae</taxon>
        <taxon>Microbacterium</taxon>
    </lineage>
</organism>
<dbReference type="AlphaFoldDB" id="A0A7X0FQT6"/>
<dbReference type="Pfam" id="PF13489">
    <property type="entry name" value="Methyltransf_23"/>
    <property type="match status" value="1"/>
</dbReference>
<protein>
    <submittedName>
        <fullName evidence="1">SAM-dependent methyltransferase</fullName>
    </submittedName>
</protein>
<gene>
    <name evidence="1" type="ORF">HD594_002301</name>
</gene>
<keyword evidence="1" id="KW-0489">Methyltransferase</keyword>
<name>A0A7X0FQT6_9MICO</name>
<dbReference type="GO" id="GO:0032259">
    <property type="term" value="P:methylation"/>
    <property type="evidence" value="ECO:0007669"/>
    <property type="project" value="UniProtKB-KW"/>
</dbReference>
<dbReference type="RefSeq" id="WP_221446612.1">
    <property type="nucleotide sequence ID" value="NZ_BAAAJR010000005.1"/>
</dbReference>
<dbReference type="GO" id="GO:0008168">
    <property type="term" value="F:methyltransferase activity"/>
    <property type="evidence" value="ECO:0007669"/>
    <property type="project" value="UniProtKB-KW"/>
</dbReference>
<proteinExistence type="predicted"/>
<comment type="caution">
    <text evidence="1">The sequence shown here is derived from an EMBL/GenBank/DDBJ whole genome shotgun (WGS) entry which is preliminary data.</text>
</comment>
<dbReference type="Proteomes" id="UP000537775">
    <property type="component" value="Unassembled WGS sequence"/>
</dbReference>
<evidence type="ECO:0000313" key="1">
    <source>
        <dbReference type="EMBL" id="MBB6391988.1"/>
    </source>
</evidence>
<keyword evidence="1" id="KW-0808">Transferase</keyword>
<evidence type="ECO:0000313" key="2">
    <source>
        <dbReference type="Proteomes" id="UP000537775"/>
    </source>
</evidence>
<dbReference type="SUPFAM" id="SSF53335">
    <property type="entry name" value="S-adenosyl-L-methionine-dependent methyltransferases"/>
    <property type="match status" value="1"/>
</dbReference>
<dbReference type="EMBL" id="JACHML010000001">
    <property type="protein sequence ID" value="MBB6391988.1"/>
    <property type="molecule type" value="Genomic_DNA"/>
</dbReference>